<protein>
    <recommendedName>
        <fullName evidence="2">GST N-terminal domain-containing protein</fullName>
    </recommendedName>
</protein>
<comment type="caution">
    <text evidence="3">The sequence shown here is derived from an EMBL/GenBank/DDBJ whole genome shotgun (WGS) entry which is preliminary data.</text>
</comment>
<organism evidence="3 4">
    <name type="scientific">Cyanidium caldarium</name>
    <name type="common">Red alga</name>
    <dbReference type="NCBI Taxonomy" id="2771"/>
    <lineage>
        <taxon>Eukaryota</taxon>
        <taxon>Rhodophyta</taxon>
        <taxon>Bangiophyceae</taxon>
        <taxon>Cyanidiales</taxon>
        <taxon>Cyanidiaceae</taxon>
        <taxon>Cyanidium</taxon>
    </lineage>
</organism>
<dbReference type="PANTHER" id="PTHR32419">
    <property type="entry name" value="GLUTATHIONYL-HYDROQUINONE REDUCTASE"/>
    <property type="match status" value="1"/>
</dbReference>
<feature type="region of interest" description="Disordered" evidence="1">
    <location>
        <begin position="15"/>
        <end position="36"/>
    </location>
</feature>
<reference evidence="3 4" key="1">
    <citation type="submission" date="2022-07" db="EMBL/GenBank/DDBJ databases">
        <title>Genome-wide signatures of adaptation to extreme environments.</title>
        <authorList>
            <person name="Cho C.H."/>
            <person name="Yoon H.S."/>
        </authorList>
    </citation>
    <scope>NUCLEOTIDE SEQUENCE [LARGE SCALE GENOMIC DNA]</scope>
    <source>
        <strain evidence="3 4">DBV 063 E5</strain>
    </source>
</reference>
<dbReference type="InterPro" id="IPR004045">
    <property type="entry name" value="Glutathione_S-Trfase_N"/>
</dbReference>
<dbReference type="Gene3D" id="1.20.1050.10">
    <property type="match status" value="1"/>
</dbReference>
<dbReference type="InterPro" id="IPR047047">
    <property type="entry name" value="GST_Omega-like_C"/>
</dbReference>
<keyword evidence="4" id="KW-1185">Reference proteome</keyword>
<dbReference type="GO" id="GO:0004364">
    <property type="term" value="F:glutathione transferase activity"/>
    <property type="evidence" value="ECO:0007669"/>
    <property type="project" value="InterPro"/>
</dbReference>
<dbReference type="SUPFAM" id="SSF52833">
    <property type="entry name" value="Thioredoxin-like"/>
    <property type="match status" value="1"/>
</dbReference>
<evidence type="ECO:0000313" key="3">
    <source>
        <dbReference type="EMBL" id="KAK4535357.1"/>
    </source>
</evidence>
<evidence type="ECO:0000313" key="4">
    <source>
        <dbReference type="Proteomes" id="UP001301350"/>
    </source>
</evidence>
<evidence type="ECO:0000256" key="1">
    <source>
        <dbReference type="SAM" id="MobiDB-lite"/>
    </source>
</evidence>
<dbReference type="Gene3D" id="3.40.30.10">
    <property type="entry name" value="Glutaredoxin"/>
    <property type="match status" value="1"/>
</dbReference>
<sequence>MFVSVPANATSRKRRSRWLVAQAKDDDPTRSHAGTKPSLLSSALPFELIVRLARRAFHTAWLTAMHQLAPQSPRTGEYLRPRSTFFSSHFLTHHPHLTLSPPDFTLFYGTACPWCHRTLLARAFYGLAPSLPLIFCEPSAEGKWLLPPNPHFSAPDLKGVYRQLSPAYSGRATAPLLIHTASGTIVSNESSDIVRFLRTLSPSERRIDLYPDAHQSHIAADGDRIHHGLNNGVYRAGFATSQRAYDAACADVFDTLDHLERTLSTHRYVSGTPAPSESDIFLFPTLFRFDTVYHLLFRCSRKRLTEYPHLHAWMRDMLQTYADHVAPTCDLTGTMASYYRQLFPLNPSGIVPSADAGDLCRPHGRANLA</sequence>
<dbReference type="Proteomes" id="UP001301350">
    <property type="component" value="Unassembled WGS sequence"/>
</dbReference>
<name>A0AAV9ISX0_CYACA</name>
<gene>
    <name evidence="3" type="ORF">CDCA_CDCA04G1382</name>
</gene>
<dbReference type="PANTHER" id="PTHR32419:SF6">
    <property type="entry name" value="GLUTATHIONE S-TRANSFERASE OMEGA-LIKE 1-RELATED"/>
    <property type="match status" value="1"/>
</dbReference>
<proteinExistence type="predicted"/>
<feature type="domain" description="GST N-terminal" evidence="2">
    <location>
        <begin position="111"/>
        <end position="198"/>
    </location>
</feature>
<dbReference type="EMBL" id="JANCYW010000004">
    <property type="protein sequence ID" value="KAK4535357.1"/>
    <property type="molecule type" value="Genomic_DNA"/>
</dbReference>
<dbReference type="AlphaFoldDB" id="A0AAV9ISX0"/>
<evidence type="ECO:0000259" key="2">
    <source>
        <dbReference type="Pfam" id="PF13409"/>
    </source>
</evidence>
<dbReference type="InterPro" id="IPR016639">
    <property type="entry name" value="GST_Omega/GSH"/>
</dbReference>
<dbReference type="Pfam" id="PF13409">
    <property type="entry name" value="GST_N_2"/>
    <property type="match status" value="1"/>
</dbReference>
<dbReference type="InterPro" id="IPR036249">
    <property type="entry name" value="Thioredoxin-like_sf"/>
</dbReference>
<dbReference type="InterPro" id="IPR036282">
    <property type="entry name" value="Glutathione-S-Trfase_C_sf"/>
</dbReference>
<dbReference type="GO" id="GO:0005737">
    <property type="term" value="C:cytoplasm"/>
    <property type="evidence" value="ECO:0007669"/>
    <property type="project" value="TreeGrafter"/>
</dbReference>
<accession>A0AAV9ISX0</accession>
<dbReference type="CDD" id="cd03190">
    <property type="entry name" value="GST_C_Omega_like"/>
    <property type="match status" value="1"/>
</dbReference>
<dbReference type="SUPFAM" id="SSF47616">
    <property type="entry name" value="GST C-terminal domain-like"/>
    <property type="match status" value="1"/>
</dbReference>
<dbReference type="Pfam" id="PF13410">
    <property type="entry name" value="GST_C_2"/>
    <property type="match status" value="1"/>
</dbReference>